<evidence type="ECO:0000313" key="3">
    <source>
        <dbReference type="Proteomes" id="UP001228636"/>
    </source>
</evidence>
<sequence length="49" mass="5538">MKKTIKHLAIRAAVTHLYFESIHPFEDVNGRVGRAIAEKALLQTISSLY</sequence>
<comment type="caution">
    <text evidence="2">The sequence shown here is derived from an EMBL/GenBank/DDBJ whole genome shotgun (WGS) entry which is preliminary data.</text>
</comment>
<dbReference type="Pfam" id="PF02661">
    <property type="entry name" value="Fic"/>
    <property type="match status" value="1"/>
</dbReference>
<protein>
    <submittedName>
        <fullName evidence="2">Fic family protein</fullName>
    </submittedName>
</protein>
<evidence type="ECO:0000313" key="2">
    <source>
        <dbReference type="EMBL" id="MDN3619557.1"/>
    </source>
</evidence>
<dbReference type="EMBL" id="JAUFQH010000006">
    <property type="protein sequence ID" value="MDN3619557.1"/>
    <property type="molecule type" value="Genomic_DNA"/>
</dbReference>
<accession>A0AAJ1VHM9</accession>
<organism evidence="2 3">
    <name type="scientific">Polaribacter sejongensis</name>
    <dbReference type="NCBI Taxonomy" id="985043"/>
    <lineage>
        <taxon>Bacteria</taxon>
        <taxon>Pseudomonadati</taxon>
        <taxon>Bacteroidota</taxon>
        <taxon>Flavobacteriia</taxon>
        <taxon>Flavobacteriales</taxon>
        <taxon>Flavobacteriaceae</taxon>
    </lineage>
</organism>
<name>A0AAJ1VHM9_9FLAO</name>
<proteinExistence type="predicted"/>
<feature type="domain" description="Fido" evidence="1">
    <location>
        <begin position="1"/>
        <end position="49"/>
    </location>
</feature>
<dbReference type="AlphaFoldDB" id="A0AAJ1VHM9"/>
<dbReference type="InterPro" id="IPR036597">
    <property type="entry name" value="Fido-like_dom_sf"/>
</dbReference>
<dbReference type="InterPro" id="IPR003812">
    <property type="entry name" value="Fido"/>
</dbReference>
<gene>
    <name evidence="2" type="ORF">QWY81_08845</name>
</gene>
<reference evidence="2 3" key="1">
    <citation type="journal article" date="2014" name="Int. J. Syst. Evol. Microbiol.">
        <title>Complete genome sequence of Corynebacterium casei LMG S-19264T (=DSM 44701T), isolated from a smear-ripened cheese.</title>
        <authorList>
            <consortium name="US DOE Joint Genome Institute (JGI-PGF)"/>
            <person name="Walter F."/>
            <person name="Albersmeier A."/>
            <person name="Kalinowski J."/>
            <person name="Ruckert C."/>
        </authorList>
    </citation>
    <scope>NUCLEOTIDE SEQUENCE [LARGE SCALE GENOMIC DNA]</scope>
    <source>
        <strain evidence="2 3">CECT 8670</strain>
    </source>
</reference>
<dbReference type="SUPFAM" id="SSF140931">
    <property type="entry name" value="Fic-like"/>
    <property type="match status" value="1"/>
</dbReference>
<dbReference type="Proteomes" id="UP001228636">
    <property type="component" value="Unassembled WGS sequence"/>
</dbReference>
<evidence type="ECO:0000259" key="1">
    <source>
        <dbReference type="PROSITE" id="PS51459"/>
    </source>
</evidence>
<dbReference type="Gene3D" id="1.10.3290.10">
    <property type="entry name" value="Fido-like domain"/>
    <property type="match status" value="1"/>
</dbReference>
<dbReference type="RefSeq" id="WP_208889487.1">
    <property type="nucleotide sequence ID" value="NZ_CP019336.1"/>
</dbReference>
<dbReference type="PROSITE" id="PS51459">
    <property type="entry name" value="FIDO"/>
    <property type="match status" value="1"/>
</dbReference>